<dbReference type="AlphaFoldDB" id="A0AAC9KE81"/>
<dbReference type="Proteomes" id="UP000182373">
    <property type="component" value="Chromosome"/>
</dbReference>
<proteinExistence type="predicted"/>
<name>A0AAC9KE81_9PROT</name>
<sequence>MLLCRADLLERQEQIGNGLMFCDIREQGDTLTVQRKISRCFIADG</sequence>
<protein>
    <submittedName>
        <fullName evidence="1">Uncharacterized protein</fullName>
    </submittedName>
</protein>
<evidence type="ECO:0000313" key="2">
    <source>
        <dbReference type="Proteomes" id="UP000182373"/>
    </source>
</evidence>
<organism evidence="1 2">
    <name type="scientific">Granulibacter bethesdensis</name>
    <dbReference type="NCBI Taxonomy" id="364410"/>
    <lineage>
        <taxon>Bacteria</taxon>
        <taxon>Pseudomonadati</taxon>
        <taxon>Pseudomonadota</taxon>
        <taxon>Alphaproteobacteria</taxon>
        <taxon>Acetobacterales</taxon>
        <taxon>Acetobacteraceae</taxon>
        <taxon>Granulibacter</taxon>
    </lineage>
</organism>
<dbReference type="EMBL" id="CP018191">
    <property type="protein sequence ID" value="APH55492.1"/>
    <property type="molecule type" value="Genomic_DNA"/>
</dbReference>
<evidence type="ECO:0000313" key="1">
    <source>
        <dbReference type="EMBL" id="APH55492.1"/>
    </source>
</evidence>
<reference evidence="2" key="1">
    <citation type="submission" date="2016-11" db="EMBL/GenBank/DDBJ databases">
        <title>Comparative genomic and phenotypic analysis of Granulibacter bethesdensis clinical isolates from patients with chronic granulomatous disease.</title>
        <authorList>
            <person name="Zarember K.A."/>
            <person name="Porcella S.F."/>
            <person name="Chu J."/>
            <person name="Ding L."/>
            <person name="Dahlstrom E."/>
            <person name="Barbian K."/>
            <person name="Martens C."/>
            <person name="Sykora L."/>
            <person name="Kramer S."/>
            <person name="Pettinato A.M."/>
            <person name="Hong H."/>
            <person name="Wald G."/>
            <person name="Berg L.J."/>
            <person name="Rogge L.S."/>
            <person name="Greenberg D.E."/>
            <person name="Falcone E.L."/>
            <person name="Neves J.F."/>
            <person name="Simoes M.J."/>
            <person name="Casal M."/>
            <person name="Rodriguez-Lopez F.C."/>
            <person name="Zelazny A."/>
            <person name="Gallin J.I."/>
            <person name="Holland S.M."/>
        </authorList>
    </citation>
    <scope>NUCLEOTIDE SEQUENCE [LARGE SCALE GENOMIC DNA]</scope>
    <source>
        <strain evidence="2">NIH9.1</strain>
    </source>
</reference>
<gene>
    <name evidence="1" type="ORF">GbCGDNIH9_7059</name>
</gene>
<accession>A0AAC9KE81</accession>